<name>A0ABX7QLA1_9GAMM</name>
<evidence type="ECO:0000313" key="3">
    <source>
        <dbReference type="Proteomes" id="UP000662770"/>
    </source>
</evidence>
<reference evidence="2 3" key="1">
    <citation type="submission" date="2021-03" db="EMBL/GenBank/DDBJ databases">
        <title>Novel species identification of genus Shewanella.</title>
        <authorList>
            <person name="Liu G."/>
            <person name="Zhang Q."/>
        </authorList>
    </citation>
    <scope>NUCLEOTIDE SEQUENCE [LARGE SCALE GENOMIC DNA]</scope>
    <source>
        <strain evidence="2 3">FJAT-51800</strain>
    </source>
</reference>
<sequence length="66" mass="7419">MFDIAILAGATTLVLLHLLFFWKALMSRSDISKMSRSTWMMLSLLLGPTGYYVYLGVMPCDLVADE</sequence>
<protein>
    <recommendedName>
        <fullName evidence="4">Cardiolipin synthase N-terminal domain-containing protein</fullName>
    </recommendedName>
</protein>
<evidence type="ECO:0000256" key="1">
    <source>
        <dbReference type="SAM" id="Phobius"/>
    </source>
</evidence>
<dbReference type="Proteomes" id="UP000662770">
    <property type="component" value="Chromosome"/>
</dbReference>
<feature type="transmembrane region" description="Helical" evidence="1">
    <location>
        <begin position="37"/>
        <end position="57"/>
    </location>
</feature>
<dbReference type="EMBL" id="CP071503">
    <property type="protein sequence ID" value="QSX32232.1"/>
    <property type="molecule type" value="Genomic_DNA"/>
</dbReference>
<keyword evidence="3" id="KW-1185">Reference proteome</keyword>
<evidence type="ECO:0000313" key="2">
    <source>
        <dbReference type="EMBL" id="QSX32232.1"/>
    </source>
</evidence>
<dbReference type="RefSeq" id="WP_207353477.1">
    <property type="nucleotide sequence ID" value="NZ_CP071503.1"/>
</dbReference>
<keyword evidence="1" id="KW-0472">Membrane</keyword>
<gene>
    <name evidence="2" type="ORF">JYB87_10615</name>
</gene>
<accession>A0ABX7QLA1</accession>
<keyword evidence="1" id="KW-1133">Transmembrane helix</keyword>
<organism evidence="2 3">
    <name type="scientific">Shewanella avicenniae</name>
    <dbReference type="NCBI Taxonomy" id="2814294"/>
    <lineage>
        <taxon>Bacteria</taxon>
        <taxon>Pseudomonadati</taxon>
        <taxon>Pseudomonadota</taxon>
        <taxon>Gammaproteobacteria</taxon>
        <taxon>Alteromonadales</taxon>
        <taxon>Shewanellaceae</taxon>
        <taxon>Shewanella</taxon>
    </lineage>
</organism>
<feature type="transmembrane region" description="Helical" evidence="1">
    <location>
        <begin position="6"/>
        <end position="25"/>
    </location>
</feature>
<proteinExistence type="predicted"/>
<keyword evidence="1" id="KW-0812">Transmembrane</keyword>
<evidence type="ECO:0008006" key="4">
    <source>
        <dbReference type="Google" id="ProtNLM"/>
    </source>
</evidence>